<evidence type="ECO:0000313" key="9">
    <source>
        <dbReference type="Proteomes" id="UP000177382"/>
    </source>
</evidence>
<dbReference type="InterPro" id="IPR046357">
    <property type="entry name" value="PPIase_dom_sf"/>
</dbReference>
<evidence type="ECO:0000256" key="2">
    <source>
        <dbReference type="ARBA" id="ARBA00006577"/>
    </source>
</evidence>
<comment type="catalytic activity">
    <reaction evidence="1 5 6">
        <text>[protein]-peptidylproline (omega=180) = [protein]-peptidylproline (omega=0)</text>
        <dbReference type="Rhea" id="RHEA:16237"/>
        <dbReference type="Rhea" id="RHEA-COMP:10747"/>
        <dbReference type="Rhea" id="RHEA-COMP:10748"/>
        <dbReference type="ChEBI" id="CHEBI:83833"/>
        <dbReference type="ChEBI" id="CHEBI:83834"/>
        <dbReference type="EC" id="5.2.1.8"/>
    </reaction>
</comment>
<evidence type="ECO:0000256" key="3">
    <source>
        <dbReference type="ARBA" id="ARBA00023110"/>
    </source>
</evidence>
<accession>A0A1F7XM47</accession>
<dbReference type="PANTHER" id="PTHR43811">
    <property type="entry name" value="FKBP-TYPE PEPTIDYL-PROLYL CIS-TRANS ISOMERASE FKPA"/>
    <property type="match status" value="1"/>
</dbReference>
<keyword evidence="3 5" id="KW-0697">Rotamase</keyword>
<evidence type="ECO:0000256" key="6">
    <source>
        <dbReference type="RuleBase" id="RU003915"/>
    </source>
</evidence>
<keyword evidence="4 5" id="KW-0413">Isomerase</keyword>
<dbReference type="SUPFAM" id="SSF54534">
    <property type="entry name" value="FKBP-like"/>
    <property type="match status" value="1"/>
</dbReference>
<evidence type="ECO:0000259" key="7">
    <source>
        <dbReference type="PROSITE" id="PS50059"/>
    </source>
</evidence>
<dbReference type="Gene3D" id="3.10.50.40">
    <property type="match status" value="1"/>
</dbReference>
<feature type="domain" description="PPIase FKBP-type" evidence="7">
    <location>
        <begin position="24"/>
        <end position="112"/>
    </location>
</feature>
<organism evidence="8 9">
    <name type="scientific">Candidatus Woesebacteria bacterium RBG_16_42_24</name>
    <dbReference type="NCBI Taxonomy" id="1802485"/>
    <lineage>
        <taxon>Bacteria</taxon>
        <taxon>Candidatus Woeseibacteriota</taxon>
    </lineage>
</organism>
<evidence type="ECO:0000256" key="4">
    <source>
        <dbReference type="ARBA" id="ARBA00023235"/>
    </source>
</evidence>
<dbReference type="STRING" id="1802485.A2V97_04695"/>
<evidence type="ECO:0000256" key="1">
    <source>
        <dbReference type="ARBA" id="ARBA00000971"/>
    </source>
</evidence>
<dbReference type="Proteomes" id="UP000177382">
    <property type="component" value="Unassembled WGS sequence"/>
</dbReference>
<dbReference type="PANTHER" id="PTHR43811:SF19">
    <property type="entry name" value="39 KDA FK506-BINDING NUCLEAR PROTEIN"/>
    <property type="match status" value="1"/>
</dbReference>
<comment type="caution">
    <text evidence="8">The sequence shown here is derived from an EMBL/GenBank/DDBJ whole genome shotgun (WGS) entry which is preliminary data.</text>
</comment>
<dbReference type="EMBL" id="MGFX01000001">
    <property type="protein sequence ID" value="OGM16063.1"/>
    <property type="molecule type" value="Genomic_DNA"/>
</dbReference>
<sequence length="112" mass="11927">MEEKQNELKIEDLTVGTGDEAVAGKKVTVNYAGTLEDGTKFDSSYDRGAPFSFNLGAGEVIQGWDNGVAGMKVGGKRKLTIPSFLGYGERGAGDAIPPNSTLIFEIELLKVE</sequence>
<protein>
    <recommendedName>
        <fullName evidence="6">Peptidyl-prolyl cis-trans isomerase</fullName>
        <ecNumber evidence="6">5.2.1.8</ecNumber>
    </recommendedName>
</protein>
<dbReference type="AlphaFoldDB" id="A0A1F7XM47"/>
<name>A0A1F7XM47_9BACT</name>
<dbReference type="GO" id="GO:0003755">
    <property type="term" value="F:peptidyl-prolyl cis-trans isomerase activity"/>
    <property type="evidence" value="ECO:0007669"/>
    <property type="project" value="UniProtKB-UniRule"/>
</dbReference>
<dbReference type="InterPro" id="IPR001179">
    <property type="entry name" value="PPIase_FKBP_dom"/>
</dbReference>
<dbReference type="FunFam" id="3.10.50.40:FF:000006">
    <property type="entry name" value="Peptidyl-prolyl cis-trans isomerase"/>
    <property type="match status" value="1"/>
</dbReference>
<dbReference type="EC" id="5.2.1.8" evidence="6"/>
<gene>
    <name evidence="8" type="ORF">A2V97_04695</name>
</gene>
<evidence type="ECO:0000313" key="8">
    <source>
        <dbReference type="EMBL" id="OGM16063.1"/>
    </source>
</evidence>
<dbReference type="PROSITE" id="PS50059">
    <property type="entry name" value="FKBP_PPIASE"/>
    <property type="match status" value="1"/>
</dbReference>
<comment type="similarity">
    <text evidence="2 6">Belongs to the FKBP-type PPIase family.</text>
</comment>
<reference evidence="8 9" key="1">
    <citation type="journal article" date="2016" name="Nat. Commun.">
        <title>Thousands of microbial genomes shed light on interconnected biogeochemical processes in an aquifer system.</title>
        <authorList>
            <person name="Anantharaman K."/>
            <person name="Brown C.T."/>
            <person name="Hug L.A."/>
            <person name="Sharon I."/>
            <person name="Castelle C.J."/>
            <person name="Probst A.J."/>
            <person name="Thomas B.C."/>
            <person name="Singh A."/>
            <person name="Wilkins M.J."/>
            <person name="Karaoz U."/>
            <person name="Brodie E.L."/>
            <person name="Williams K.H."/>
            <person name="Hubbard S.S."/>
            <person name="Banfield J.F."/>
        </authorList>
    </citation>
    <scope>NUCLEOTIDE SEQUENCE [LARGE SCALE GENOMIC DNA]</scope>
</reference>
<proteinExistence type="inferred from homology"/>
<evidence type="ECO:0000256" key="5">
    <source>
        <dbReference type="PROSITE-ProRule" id="PRU00277"/>
    </source>
</evidence>
<dbReference type="Pfam" id="PF00254">
    <property type="entry name" value="FKBP_C"/>
    <property type="match status" value="1"/>
</dbReference>